<dbReference type="Gene3D" id="1.10.30.50">
    <property type="match status" value="1"/>
</dbReference>
<gene>
    <name evidence="2" type="ORF">EXE59_18940</name>
</gene>
<dbReference type="AlphaFoldDB" id="A0A4Z1CHV0"/>
<evidence type="ECO:0000313" key="2">
    <source>
        <dbReference type="EMBL" id="TGN65798.1"/>
    </source>
</evidence>
<protein>
    <submittedName>
        <fullName evidence="2">HNH endonuclease</fullName>
    </submittedName>
</protein>
<dbReference type="InterPro" id="IPR003615">
    <property type="entry name" value="HNH_nuc"/>
</dbReference>
<keyword evidence="2" id="KW-0378">Hydrolase</keyword>
<dbReference type="GO" id="GO:0003676">
    <property type="term" value="F:nucleic acid binding"/>
    <property type="evidence" value="ECO:0007669"/>
    <property type="project" value="InterPro"/>
</dbReference>
<dbReference type="PANTHER" id="PTHR33877">
    <property type="entry name" value="SLL1193 PROTEIN"/>
    <property type="match status" value="1"/>
</dbReference>
<evidence type="ECO:0000313" key="3">
    <source>
        <dbReference type="Proteomes" id="UP000297496"/>
    </source>
</evidence>
<dbReference type="OrthoDB" id="9802901at2"/>
<dbReference type="InterPro" id="IPR052892">
    <property type="entry name" value="NA-targeting_endonuclease"/>
</dbReference>
<comment type="caution">
    <text evidence="2">The sequence shown here is derived from an EMBL/GenBank/DDBJ whole genome shotgun (WGS) entry which is preliminary data.</text>
</comment>
<sequence>MVATELEDQDAARACAWCGGSMEGKKSSALACSVACNNARLNARRVAAKWDGVDAERPCENCGVAMVGKRPHAKYCSRKCKTAASDVRRRESGAARERDRARYASEAETRRAYARQYLQDNPERMRAIRLKRKARIRAASFEFSERDWRRLLDRYRRACAYCGDHTRDLQREHVIPLVRGGTHGVGNIIPACPPCNYAKKDKLVVEWRRPSFSRARMGWLP</sequence>
<evidence type="ECO:0000259" key="1">
    <source>
        <dbReference type="SMART" id="SM00507"/>
    </source>
</evidence>
<dbReference type="GO" id="GO:0008270">
    <property type="term" value="F:zinc ion binding"/>
    <property type="evidence" value="ECO:0007669"/>
    <property type="project" value="InterPro"/>
</dbReference>
<dbReference type="GO" id="GO:0004519">
    <property type="term" value="F:endonuclease activity"/>
    <property type="evidence" value="ECO:0007669"/>
    <property type="project" value="UniProtKB-KW"/>
</dbReference>
<dbReference type="Pfam" id="PF01844">
    <property type="entry name" value="HNH"/>
    <property type="match status" value="1"/>
</dbReference>
<dbReference type="Proteomes" id="UP000297496">
    <property type="component" value="Unassembled WGS sequence"/>
</dbReference>
<proteinExistence type="predicted"/>
<feature type="domain" description="HNH nuclease" evidence="1">
    <location>
        <begin position="146"/>
        <end position="197"/>
    </location>
</feature>
<keyword evidence="3" id="KW-1185">Reference proteome</keyword>
<keyword evidence="2" id="KW-0255">Endonuclease</keyword>
<organism evidence="2 3">
    <name type="scientific">Nocardioides eburneiflavus</name>
    <dbReference type="NCBI Taxonomy" id="2518372"/>
    <lineage>
        <taxon>Bacteria</taxon>
        <taxon>Bacillati</taxon>
        <taxon>Actinomycetota</taxon>
        <taxon>Actinomycetes</taxon>
        <taxon>Propionibacteriales</taxon>
        <taxon>Nocardioidaceae</taxon>
        <taxon>Nocardioides</taxon>
    </lineage>
</organism>
<reference evidence="2 3" key="1">
    <citation type="submission" date="2019-04" db="EMBL/GenBank/DDBJ databases">
        <title>Three New Species of Nocardioides, Nocardioides euryhalodurans sp. nov., Nocardioides seonyuensis sp. nov. and Nocardioides eburneoflavus sp. nov. Isolated from Soil.</title>
        <authorList>
            <person name="Roh S.G."/>
            <person name="Lee C."/>
            <person name="Kim M.-K."/>
            <person name="Kim S.B."/>
        </authorList>
    </citation>
    <scope>NUCLEOTIDE SEQUENCE [LARGE SCALE GENOMIC DNA]</scope>
    <source>
        <strain evidence="2 3">MMS17-SY213</strain>
    </source>
</reference>
<dbReference type="InterPro" id="IPR002711">
    <property type="entry name" value="HNH"/>
</dbReference>
<dbReference type="PANTHER" id="PTHR33877:SF1">
    <property type="entry name" value="TYPE IV METHYL-DIRECTED RESTRICTION ENZYME ECOKMCRA"/>
    <property type="match status" value="1"/>
</dbReference>
<keyword evidence="2" id="KW-0540">Nuclease</keyword>
<accession>A0A4Z1CHV0</accession>
<name>A0A4Z1CHV0_9ACTN</name>
<dbReference type="EMBL" id="SRRO01000001">
    <property type="protein sequence ID" value="TGN65798.1"/>
    <property type="molecule type" value="Genomic_DNA"/>
</dbReference>
<dbReference type="CDD" id="cd00085">
    <property type="entry name" value="HNHc"/>
    <property type="match status" value="1"/>
</dbReference>
<dbReference type="SMART" id="SM00507">
    <property type="entry name" value="HNHc"/>
    <property type="match status" value="1"/>
</dbReference>